<reference evidence="1" key="1">
    <citation type="submission" date="2022-09" db="EMBL/GenBank/DDBJ databases">
        <authorList>
            <person name="Li Z.-J."/>
        </authorList>
    </citation>
    <scope>NUCLEOTIDE SEQUENCE</scope>
    <source>
        <strain evidence="1">TGB11</strain>
        <plasmid evidence="1">unnamed</plasmid>
    </source>
</reference>
<sequence length="44" mass="4913">MKLSLLLVITTLFVAGCSNTWDGVKEDSSKVWEDTKETVHEATE</sequence>
<gene>
    <name evidence="1" type="ORF">N8M53_14360</name>
</gene>
<accession>A0AA47LS79</accession>
<geneLocation type="plasmid" evidence="1 2">
    <name>unnamed</name>
</geneLocation>
<proteinExistence type="predicted"/>
<dbReference type="PROSITE" id="PS51257">
    <property type="entry name" value="PROKAR_LIPOPROTEIN"/>
    <property type="match status" value="1"/>
</dbReference>
<organism evidence="1 2">
    <name type="scientific">Salinivibrio kushneri</name>
    <dbReference type="NCBI Taxonomy" id="1908198"/>
    <lineage>
        <taxon>Bacteria</taxon>
        <taxon>Pseudomonadati</taxon>
        <taxon>Pseudomonadota</taxon>
        <taxon>Gammaproteobacteria</taxon>
        <taxon>Vibrionales</taxon>
        <taxon>Vibrionaceae</taxon>
        <taxon>Salinivibrio</taxon>
    </lineage>
</organism>
<evidence type="ECO:0000313" key="1">
    <source>
        <dbReference type="EMBL" id="WBA09993.1"/>
    </source>
</evidence>
<dbReference type="Proteomes" id="UP001164748">
    <property type="component" value="Plasmid unnamed"/>
</dbReference>
<name>A0AA47LS79_9GAMM</name>
<dbReference type="EMBL" id="CP114589">
    <property type="protein sequence ID" value="WBA09993.1"/>
    <property type="molecule type" value="Genomic_DNA"/>
</dbReference>
<evidence type="ECO:0000313" key="2">
    <source>
        <dbReference type="Proteomes" id="UP001164748"/>
    </source>
</evidence>
<dbReference type="AlphaFoldDB" id="A0AA47LS79"/>
<keyword evidence="1" id="KW-0614">Plasmid</keyword>
<dbReference type="RefSeq" id="WP_269580050.1">
    <property type="nucleotide sequence ID" value="NZ_CP114589.1"/>
</dbReference>
<protein>
    <submittedName>
        <fullName evidence="1">Entericidin EcnAB</fullName>
    </submittedName>
</protein>